<feature type="transmembrane region" description="Helical" evidence="6">
    <location>
        <begin position="292"/>
        <end position="317"/>
    </location>
</feature>
<evidence type="ECO:0000256" key="1">
    <source>
        <dbReference type="ARBA" id="ARBA00004141"/>
    </source>
</evidence>
<dbReference type="GO" id="GO:0016020">
    <property type="term" value="C:membrane"/>
    <property type="evidence" value="ECO:0007669"/>
    <property type="project" value="UniProtKB-SubCell"/>
</dbReference>
<dbReference type="eggNOG" id="COG0628">
    <property type="taxonomic scope" value="Bacteria"/>
</dbReference>
<evidence type="ECO:0000256" key="5">
    <source>
        <dbReference type="ARBA" id="ARBA00023136"/>
    </source>
</evidence>
<evidence type="ECO:0000256" key="3">
    <source>
        <dbReference type="ARBA" id="ARBA00022692"/>
    </source>
</evidence>
<keyword evidence="3 6" id="KW-0812">Transmembrane</keyword>
<feature type="transmembrane region" description="Helical" evidence="6">
    <location>
        <begin position="229"/>
        <end position="252"/>
    </location>
</feature>
<feature type="transmembrane region" description="Helical" evidence="6">
    <location>
        <begin position="258"/>
        <end position="280"/>
    </location>
</feature>
<organism evidence="7 8">
    <name type="scientific">Oxalobacter paraformigenes</name>
    <dbReference type="NCBI Taxonomy" id="556268"/>
    <lineage>
        <taxon>Bacteria</taxon>
        <taxon>Pseudomonadati</taxon>
        <taxon>Pseudomonadota</taxon>
        <taxon>Betaproteobacteria</taxon>
        <taxon>Burkholderiales</taxon>
        <taxon>Oxalobacteraceae</taxon>
        <taxon>Oxalobacter</taxon>
    </lineage>
</organism>
<dbReference type="Proteomes" id="UP000003973">
    <property type="component" value="Unassembled WGS sequence"/>
</dbReference>
<comment type="caution">
    <text evidence="7">The sequence shown here is derived from an EMBL/GenBank/DDBJ whole genome shotgun (WGS) entry which is preliminary data.</text>
</comment>
<keyword evidence="5 6" id="KW-0472">Membrane</keyword>
<feature type="transmembrane region" description="Helical" evidence="6">
    <location>
        <begin position="88"/>
        <end position="114"/>
    </location>
</feature>
<comment type="subcellular location">
    <subcellularLocation>
        <location evidence="1">Membrane</location>
        <topology evidence="1">Multi-pass membrane protein</topology>
    </subcellularLocation>
</comment>
<feature type="transmembrane region" description="Helical" evidence="6">
    <location>
        <begin position="177"/>
        <end position="195"/>
    </location>
</feature>
<dbReference type="AlphaFoldDB" id="C3X5W4"/>
<evidence type="ECO:0000256" key="4">
    <source>
        <dbReference type="ARBA" id="ARBA00022989"/>
    </source>
</evidence>
<protein>
    <recommendedName>
        <fullName evidence="9">AI-2E family transporter</fullName>
    </recommendedName>
</protein>
<dbReference type="PANTHER" id="PTHR21716:SF4">
    <property type="entry name" value="TRANSMEMBRANE PROTEIN 245"/>
    <property type="match status" value="1"/>
</dbReference>
<dbReference type="HOGENOM" id="CLU_041771_2_1_4"/>
<sequence length="372" mass="41457">MSNHFNVSFYDNPMNLNESGKNLSTNEDWRSRNRIRLLLQLALTIGSVFLCYLMTLPFLASLAWALALAVLFMPLHRKICRKIKRPTFSAILTSAIAIVIVVIPVLLITVRVVLEISRGSTLIMSKVESGEWQRNLERMPYVGKVLLWAENQLDIPSLIDNLTSFLTAQVTSFLRSSFIQVIVIVLTFYLLFFFLRDRNQILRTIRRFSPLCGCETNGLFKVISTTIRATVFGTIAVAAVQGSLAGFMFWMLGLPAPLLWGAIMTILSIIPLLGAYIIWLPASIYLALDGNLMYGLILAGWGMFVVGTVDNLLYPILISKKLRLHTVVAFISLAGGILVFGAAGIVLGPITLTASAYLMHLWRSRTVESRKP</sequence>
<name>C3X5W4_9BURK</name>
<comment type="similarity">
    <text evidence="2">Belongs to the autoinducer-2 exporter (AI-2E) (TC 2.A.86) family.</text>
</comment>
<feature type="transmembrane region" description="Helical" evidence="6">
    <location>
        <begin position="329"/>
        <end position="362"/>
    </location>
</feature>
<dbReference type="Pfam" id="PF01594">
    <property type="entry name" value="AI-2E_transport"/>
    <property type="match status" value="1"/>
</dbReference>
<evidence type="ECO:0000313" key="7">
    <source>
        <dbReference type="EMBL" id="EEO28600.2"/>
    </source>
</evidence>
<dbReference type="InterPro" id="IPR002549">
    <property type="entry name" value="AI-2E-like"/>
</dbReference>
<keyword evidence="8" id="KW-1185">Reference proteome</keyword>
<dbReference type="RefSeq" id="WP_020994659.1">
    <property type="nucleotide sequence ID" value="NZ_KI392030.1"/>
</dbReference>
<feature type="transmembrane region" description="Helical" evidence="6">
    <location>
        <begin position="61"/>
        <end position="76"/>
    </location>
</feature>
<accession>C3X5W4</accession>
<evidence type="ECO:0000256" key="6">
    <source>
        <dbReference type="SAM" id="Phobius"/>
    </source>
</evidence>
<evidence type="ECO:0000313" key="8">
    <source>
        <dbReference type="Proteomes" id="UP000003973"/>
    </source>
</evidence>
<dbReference type="EMBL" id="ACDP02000001">
    <property type="protein sequence ID" value="EEO28600.2"/>
    <property type="molecule type" value="Genomic_DNA"/>
</dbReference>
<evidence type="ECO:0000256" key="2">
    <source>
        <dbReference type="ARBA" id="ARBA00009773"/>
    </source>
</evidence>
<evidence type="ECO:0008006" key="9">
    <source>
        <dbReference type="Google" id="ProtNLM"/>
    </source>
</evidence>
<reference evidence="7" key="1">
    <citation type="submission" date="2011-10" db="EMBL/GenBank/DDBJ databases">
        <title>The Genome Sequence of Oxalobacter formigenes HOxBLS.</title>
        <authorList>
            <consortium name="The Broad Institute Genome Sequencing Platform"/>
            <person name="Earl A."/>
            <person name="Ward D."/>
            <person name="Feldgarden M."/>
            <person name="Gevers D."/>
            <person name="Allison M.J."/>
            <person name="Humphrey S."/>
            <person name="Young S.K."/>
            <person name="Zeng Q."/>
            <person name="Gargeya S."/>
            <person name="Fitzgerald M."/>
            <person name="Haas B."/>
            <person name="Abouelleil A."/>
            <person name="Alvarado L."/>
            <person name="Arachchi H.M."/>
            <person name="Berlin A."/>
            <person name="Brown A."/>
            <person name="Chapman S.B."/>
            <person name="Chen Z."/>
            <person name="Dunbar C."/>
            <person name="Freedman E."/>
            <person name="Gearin G."/>
            <person name="Goldberg J."/>
            <person name="Griggs A."/>
            <person name="Gujja S."/>
            <person name="Heiman D."/>
            <person name="Howarth C."/>
            <person name="Larson L."/>
            <person name="Lui A."/>
            <person name="MacDonald P.J.P."/>
            <person name="Montmayeur A."/>
            <person name="Murphy C."/>
            <person name="Neiman D."/>
            <person name="Pearson M."/>
            <person name="Priest M."/>
            <person name="Roberts A."/>
            <person name="Saif S."/>
            <person name="Shea T."/>
            <person name="Shenoy N."/>
            <person name="Sisk P."/>
            <person name="Stolte C."/>
            <person name="Sykes S."/>
            <person name="Wortman J."/>
            <person name="Nusbaum C."/>
            <person name="Birren B."/>
        </authorList>
    </citation>
    <scope>NUCLEOTIDE SEQUENCE [LARGE SCALE GENOMIC DNA]</scope>
    <source>
        <strain evidence="7">HOxBLS</strain>
    </source>
</reference>
<dbReference type="PANTHER" id="PTHR21716">
    <property type="entry name" value="TRANSMEMBRANE PROTEIN"/>
    <property type="match status" value="1"/>
</dbReference>
<keyword evidence="4 6" id="KW-1133">Transmembrane helix</keyword>
<proteinExistence type="inferred from homology"/>
<gene>
    <name evidence="7" type="ORF">OFAG_01753</name>
</gene>